<feature type="compositionally biased region" description="Polar residues" evidence="1">
    <location>
        <begin position="223"/>
        <end position="232"/>
    </location>
</feature>
<comment type="caution">
    <text evidence="2">The sequence shown here is derived from an EMBL/GenBank/DDBJ whole genome shotgun (WGS) entry which is preliminary data.</text>
</comment>
<organism evidence="2 3">
    <name type="scientific">Lentinula raphanica</name>
    <dbReference type="NCBI Taxonomy" id="153919"/>
    <lineage>
        <taxon>Eukaryota</taxon>
        <taxon>Fungi</taxon>
        <taxon>Dikarya</taxon>
        <taxon>Basidiomycota</taxon>
        <taxon>Agaricomycotina</taxon>
        <taxon>Agaricomycetes</taxon>
        <taxon>Agaricomycetidae</taxon>
        <taxon>Agaricales</taxon>
        <taxon>Marasmiineae</taxon>
        <taxon>Omphalotaceae</taxon>
        <taxon>Lentinula</taxon>
    </lineage>
</organism>
<evidence type="ECO:0000313" key="2">
    <source>
        <dbReference type="EMBL" id="KAJ3839590.1"/>
    </source>
</evidence>
<protein>
    <submittedName>
        <fullName evidence="2">Uncharacterized protein</fullName>
    </submittedName>
</protein>
<keyword evidence="3" id="KW-1185">Reference proteome</keyword>
<feature type="region of interest" description="Disordered" evidence="1">
    <location>
        <begin position="84"/>
        <end position="123"/>
    </location>
</feature>
<feature type="compositionally biased region" description="Gly residues" evidence="1">
    <location>
        <begin position="138"/>
        <end position="147"/>
    </location>
</feature>
<feature type="non-terminal residue" evidence="2">
    <location>
        <position position="614"/>
    </location>
</feature>
<proteinExistence type="predicted"/>
<accession>A0AA38PBF6</accession>
<gene>
    <name evidence="2" type="ORF">F5878DRAFT_641071</name>
</gene>
<name>A0AA38PBF6_9AGAR</name>
<dbReference type="Proteomes" id="UP001163846">
    <property type="component" value="Unassembled WGS sequence"/>
</dbReference>
<feature type="region of interest" description="Disordered" evidence="1">
    <location>
        <begin position="135"/>
        <end position="233"/>
    </location>
</feature>
<evidence type="ECO:0000313" key="3">
    <source>
        <dbReference type="Proteomes" id="UP001163846"/>
    </source>
</evidence>
<feature type="region of interest" description="Disordered" evidence="1">
    <location>
        <begin position="1"/>
        <end position="61"/>
    </location>
</feature>
<evidence type="ECO:0000256" key="1">
    <source>
        <dbReference type="SAM" id="MobiDB-lite"/>
    </source>
</evidence>
<reference evidence="2" key="1">
    <citation type="submission" date="2022-08" db="EMBL/GenBank/DDBJ databases">
        <authorList>
            <consortium name="DOE Joint Genome Institute"/>
            <person name="Min B."/>
            <person name="Riley R."/>
            <person name="Sierra-Patev S."/>
            <person name="Naranjo-Ortiz M."/>
            <person name="Looney B."/>
            <person name="Konkel Z."/>
            <person name="Slot J.C."/>
            <person name="Sakamoto Y."/>
            <person name="Steenwyk J.L."/>
            <person name="Rokas A."/>
            <person name="Carro J."/>
            <person name="Camarero S."/>
            <person name="Ferreira P."/>
            <person name="Molpeceres G."/>
            <person name="Ruiz-Duenas F.J."/>
            <person name="Serrano A."/>
            <person name="Henrissat B."/>
            <person name="Drula E."/>
            <person name="Hughes K.W."/>
            <person name="Mata J.L."/>
            <person name="Ishikawa N.K."/>
            <person name="Vargas-Isla R."/>
            <person name="Ushijima S."/>
            <person name="Smith C.A."/>
            <person name="Ahrendt S."/>
            <person name="Andreopoulos W."/>
            <person name="He G."/>
            <person name="Labutti K."/>
            <person name="Lipzen A."/>
            <person name="Ng V."/>
            <person name="Sandor L."/>
            <person name="Barry K."/>
            <person name="Martinez A.T."/>
            <person name="Xiao Y."/>
            <person name="Gibbons J.G."/>
            <person name="Terashima K."/>
            <person name="Hibbett D.S."/>
            <person name="Grigoriev I.V."/>
        </authorList>
    </citation>
    <scope>NUCLEOTIDE SEQUENCE</scope>
    <source>
        <strain evidence="2">TFB9207</strain>
    </source>
</reference>
<dbReference type="AlphaFoldDB" id="A0AA38PBF6"/>
<feature type="compositionally biased region" description="Basic and acidic residues" evidence="1">
    <location>
        <begin position="179"/>
        <end position="189"/>
    </location>
</feature>
<dbReference type="EMBL" id="MU806119">
    <property type="protein sequence ID" value="KAJ3839590.1"/>
    <property type="molecule type" value="Genomic_DNA"/>
</dbReference>
<sequence>HQLQLGDRGVPNASREDVDGAGLRGYRFGRLWTTPSSNNELGPDYTPSRGSHHSDSSGYNALNYQSDFGDFSFLLGEKAPQATNSDIAPQAFSGDDINASGFGGDGDIEGPPPSPVQAQRFPEDDLSDWEEEEWLGIGNQGSGGGTPPGAKGDEDGYRSPVHNTPVHAADIAVGKKRALSREPVTDRVYQRRRSFAGENAPSQSHSIPQGMDPNLAGNVQYGHASQNGQKSAAQHYGLQYPSQYVYPQPFLVYAPAPVYANNASYYYPHVQVPMSGPSYHNVQPPMPTSHKVQERLPPIPRPDIAGHPSSQNLPSTQFMLPPQFVPPPQFVVPPPAQNLDFCATYEAGSRSKLPFPKVSQARQPTADPVGLLTSVSHAVVDALRRGWSEVILLGHFSRRYSPLVSSHTPSLDSNSSITIGKGGQVSLKNKHLPGIPIESLTLNDWNEIKRNMPRAIWEHLIPAGEVLPVSEEALAAADMIENLFNIIDNKSRLGSEVVPLMMYADQKIRFWRARWEQEERCDIFDALVYRDIYEEWKRVEEEKKERERFSKSTKVSSFQSGSVQSGISHHNFSGMSSAKVTRLGAETAPVLSSVIMASKVSGSGKENAIVHSRS</sequence>